<reference evidence="2" key="1">
    <citation type="submission" date="2020-01" db="EMBL/GenBank/DDBJ databases">
        <authorList>
            <consortium name="DOE Joint Genome Institute"/>
            <person name="Haridas S."/>
            <person name="Albert R."/>
            <person name="Binder M."/>
            <person name="Bloem J."/>
            <person name="Labutti K."/>
            <person name="Salamov A."/>
            <person name="Andreopoulos B."/>
            <person name="Baker S.E."/>
            <person name="Barry K."/>
            <person name="Bills G."/>
            <person name="Bluhm B.H."/>
            <person name="Cannon C."/>
            <person name="Castanera R."/>
            <person name="Culley D.E."/>
            <person name="Daum C."/>
            <person name="Ezra D."/>
            <person name="Gonzalez J.B."/>
            <person name="Henrissat B."/>
            <person name="Kuo A."/>
            <person name="Liang C."/>
            <person name="Lipzen A."/>
            <person name="Lutzoni F."/>
            <person name="Magnuson J."/>
            <person name="Mondo S."/>
            <person name="Nolan M."/>
            <person name="Ohm R."/>
            <person name="Pangilinan J."/>
            <person name="Park H.-J."/>
            <person name="Ramirez L."/>
            <person name="Alfaro M."/>
            <person name="Sun H."/>
            <person name="Tritt A."/>
            <person name="Yoshinaga Y."/>
            <person name="Zwiers L.-H."/>
            <person name="Turgeon B.G."/>
            <person name="Goodwin S.B."/>
            <person name="Spatafora J.W."/>
            <person name="Crous P.W."/>
            <person name="Grigoriev I.V."/>
        </authorList>
    </citation>
    <scope>NUCLEOTIDE SEQUENCE</scope>
    <source>
        <strain evidence="2">CBS 394.84</strain>
    </source>
</reference>
<dbReference type="InterPro" id="IPR056009">
    <property type="entry name" value="DUF7587"/>
</dbReference>
<comment type="caution">
    <text evidence="2">The sequence shown here is derived from an EMBL/GenBank/DDBJ whole genome shotgun (WGS) entry which is preliminary data.</text>
</comment>
<keyword evidence="3" id="KW-1185">Reference proteome</keyword>
<protein>
    <recommendedName>
        <fullName evidence="1">DUF7587 domain-containing protein</fullName>
    </recommendedName>
</protein>
<proteinExistence type="predicted"/>
<gene>
    <name evidence="2" type="ORF">K460DRAFT_19601</name>
</gene>
<organism evidence="2 3">
    <name type="scientific">Cucurbitaria berberidis CBS 394.84</name>
    <dbReference type="NCBI Taxonomy" id="1168544"/>
    <lineage>
        <taxon>Eukaryota</taxon>
        <taxon>Fungi</taxon>
        <taxon>Dikarya</taxon>
        <taxon>Ascomycota</taxon>
        <taxon>Pezizomycotina</taxon>
        <taxon>Dothideomycetes</taxon>
        <taxon>Pleosporomycetidae</taxon>
        <taxon>Pleosporales</taxon>
        <taxon>Pleosporineae</taxon>
        <taxon>Cucurbitariaceae</taxon>
        <taxon>Cucurbitaria</taxon>
    </lineage>
</organism>
<dbReference type="Proteomes" id="UP000800039">
    <property type="component" value="Unassembled WGS sequence"/>
</dbReference>
<accession>A0A9P4GTA9</accession>
<dbReference type="AlphaFoldDB" id="A0A9P4GTA9"/>
<evidence type="ECO:0000313" key="3">
    <source>
        <dbReference type="Proteomes" id="UP000800039"/>
    </source>
</evidence>
<evidence type="ECO:0000313" key="2">
    <source>
        <dbReference type="EMBL" id="KAF1850676.1"/>
    </source>
</evidence>
<evidence type="ECO:0000259" key="1">
    <source>
        <dbReference type="Pfam" id="PF24494"/>
    </source>
</evidence>
<dbReference type="EMBL" id="ML976614">
    <property type="protein sequence ID" value="KAF1850676.1"/>
    <property type="molecule type" value="Genomic_DNA"/>
</dbReference>
<dbReference type="GeneID" id="63844406"/>
<sequence length="276" mass="31794">MTFDETMCSLRRDEFNYTEKRQFYRVTSEQVVTQYLPRSTRGPYVFQAQIGYCWSYVTREAIEQHLKSIDRYATPFISVFDNFADALKRAYHFYLRGDERISIVQIDATELVKSNGIQQNIDALVPTWRGIGNGIDEWLSVAEIAPALGIHPQLVQRSEWLACGQISNSRFTAAWPIIQGKLFFEQENGQDLVDLFTYYCGRMPDYIRQQSESGRYAYDWDNEVFFETEWSKSERRSSSTQNGFSGAGVGLGVASQLPRFTMFGHAGFLRGMVVMD</sequence>
<feature type="domain" description="DUF7587" evidence="1">
    <location>
        <begin position="58"/>
        <end position="144"/>
    </location>
</feature>
<dbReference type="RefSeq" id="XP_040793239.1">
    <property type="nucleotide sequence ID" value="XM_040927154.1"/>
</dbReference>
<name>A0A9P4GTA9_9PLEO</name>
<dbReference type="Pfam" id="PF24494">
    <property type="entry name" value="DUF7587"/>
    <property type="match status" value="1"/>
</dbReference>
<dbReference type="OrthoDB" id="3669542at2759"/>